<dbReference type="Proteomes" id="UP000247702">
    <property type="component" value="Unassembled WGS sequence"/>
</dbReference>
<evidence type="ECO:0000313" key="2">
    <source>
        <dbReference type="EMBL" id="GET00124.1"/>
    </source>
</evidence>
<reference evidence="2" key="2">
    <citation type="submission" date="2019-10" db="EMBL/GenBank/DDBJ databases">
        <title>Conservation and host-specific expression of non-tandemly repeated heterogenous ribosome RNA gene in arbuscular mycorrhizal fungi.</title>
        <authorList>
            <person name="Maeda T."/>
            <person name="Kobayashi Y."/>
            <person name="Nakagawa T."/>
            <person name="Ezawa T."/>
            <person name="Yamaguchi K."/>
            <person name="Bino T."/>
            <person name="Nishimoto Y."/>
            <person name="Shigenobu S."/>
            <person name="Kawaguchi M."/>
        </authorList>
    </citation>
    <scope>NUCLEOTIDE SEQUENCE</scope>
    <source>
        <strain evidence="2">HR1</strain>
    </source>
</reference>
<evidence type="ECO:0000313" key="1">
    <source>
        <dbReference type="EMBL" id="GBB92568.1"/>
    </source>
</evidence>
<dbReference type="EMBL" id="BLAL01000285">
    <property type="protein sequence ID" value="GET00124.1"/>
    <property type="molecule type" value="Genomic_DNA"/>
</dbReference>
<protein>
    <submittedName>
        <fullName evidence="1">Uncharacterized protein</fullName>
    </submittedName>
</protein>
<comment type="caution">
    <text evidence="1">The sequence shown here is derived from an EMBL/GenBank/DDBJ whole genome shotgun (WGS) entry which is preliminary data.</text>
</comment>
<proteinExistence type="predicted"/>
<gene>
    <name evidence="2" type="ORF">RCL2_002659500</name>
    <name evidence="1" type="ORF">RclHR1_20240006</name>
</gene>
<accession>A0A2Z6RJG6</accession>
<dbReference type="EMBL" id="BEXD01001141">
    <property type="protein sequence ID" value="GBB92568.1"/>
    <property type="molecule type" value="Genomic_DNA"/>
</dbReference>
<organism evidence="1 3">
    <name type="scientific">Rhizophagus clarus</name>
    <dbReference type="NCBI Taxonomy" id="94130"/>
    <lineage>
        <taxon>Eukaryota</taxon>
        <taxon>Fungi</taxon>
        <taxon>Fungi incertae sedis</taxon>
        <taxon>Mucoromycota</taxon>
        <taxon>Glomeromycotina</taxon>
        <taxon>Glomeromycetes</taxon>
        <taxon>Glomerales</taxon>
        <taxon>Glomeraceae</taxon>
        <taxon>Rhizophagus</taxon>
    </lineage>
</organism>
<dbReference type="AlphaFoldDB" id="A0A2Z6RJG6"/>
<keyword evidence="3" id="KW-1185">Reference proteome</keyword>
<reference evidence="1 3" key="1">
    <citation type="submission" date="2017-11" db="EMBL/GenBank/DDBJ databases">
        <title>The genome of Rhizophagus clarus HR1 reveals common genetic basis of auxotrophy among arbuscular mycorrhizal fungi.</title>
        <authorList>
            <person name="Kobayashi Y."/>
        </authorList>
    </citation>
    <scope>NUCLEOTIDE SEQUENCE [LARGE SCALE GENOMIC DNA]</scope>
    <source>
        <strain evidence="1 3">HR1</strain>
    </source>
</reference>
<dbReference type="Proteomes" id="UP000615446">
    <property type="component" value="Unassembled WGS sequence"/>
</dbReference>
<dbReference type="OrthoDB" id="2440076at2759"/>
<evidence type="ECO:0000313" key="3">
    <source>
        <dbReference type="Proteomes" id="UP000247702"/>
    </source>
</evidence>
<sequence length="155" mass="17589">MAYVPTDPTGPPLAHLVVMDIGQLIDTLKNCADALLVVSQMTVTPNLININHEIKHVIGLIIAHGTQVEETAKQTKEVLNTLTGLLRYLQEVNTARRREINGIRQRLIACQNERIGLQNERNHLVNANRDQANQRRIRDTLQQRNNRLTHQLAIE</sequence>
<name>A0A2Z6RJG6_9GLOM</name>